<feature type="compositionally biased region" description="Basic and acidic residues" evidence="2">
    <location>
        <begin position="718"/>
        <end position="755"/>
    </location>
</feature>
<feature type="region of interest" description="Disordered" evidence="2">
    <location>
        <begin position="784"/>
        <end position="819"/>
    </location>
</feature>
<dbReference type="Proteomes" id="UP001630127">
    <property type="component" value="Unassembled WGS sequence"/>
</dbReference>
<evidence type="ECO:0008006" key="7">
    <source>
        <dbReference type="Google" id="ProtNLM"/>
    </source>
</evidence>
<dbReference type="InterPro" id="IPR000198">
    <property type="entry name" value="RhoGAP_dom"/>
</dbReference>
<evidence type="ECO:0000259" key="3">
    <source>
        <dbReference type="PROSITE" id="PS50003"/>
    </source>
</evidence>
<feature type="compositionally biased region" description="Polar residues" evidence="2">
    <location>
        <begin position="799"/>
        <end position="819"/>
    </location>
</feature>
<keyword evidence="1" id="KW-0343">GTPase activation</keyword>
<keyword evidence="6" id="KW-1185">Reference proteome</keyword>
<dbReference type="AlphaFoldDB" id="A0ABD2YG49"/>
<dbReference type="SUPFAM" id="SSF50729">
    <property type="entry name" value="PH domain-like"/>
    <property type="match status" value="1"/>
</dbReference>
<name>A0ABD2YG49_9GENT</name>
<dbReference type="Gene3D" id="2.30.29.30">
    <property type="entry name" value="Pleckstrin-homology domain (PH domain)/Phosphotyrosine-binding domain (PTB)"/>
    <property type="match status" value="1"/>
</dbReference>
<dbReference type="Pfam" id="PF00620">
    <property type="entry name" value="RhoGAP"/>
    <property type="match status" value="1"/>
</dbReference>
<dbReference type="InterPro" id="IPR011993">
    <property type="entry name" value="PH-like_dom_sf"/>
</dbReference>
<evidence type="ECO:0000259" key="4">
    <source>
        <dbReference type="PROSITE" id="PS50238"/>
    </source>
</evidence>
<feature type="domain" description="Rho-GAP" evidence="4">
    <location>
        <begin position="195"/>
        <end position="394"/>
    </location>
</feature>
<dbReference type="InterPro" id="IPR025757">
    <property type="entry name" value="MIP1_Leuzipper"/>
</dbReference>
<dbReference type="PANTHER" id="PTHR46265">
    <property type="entry name" value="RHO GTPASE-ACTIVATING PROTEIN 7"/>
    <property type="match status" value="1"/>
</dbReference>
<dbReference type="GO" id="GO:0005096">
    <property type="term" value="F:GTPase activator activity"/>
    <property type="evidence" value="ECO:0007669"/>
    <property type="project" value="UniProtKB-KW"/>
</dbReference>
<evidence type="ECO:0000313" key="6">
    <source>
        <dbReference type="Proteomes" id="UP001630127"/>
    </source>
</evidence>
<dbReference type="PROSITE" id="PS50238">
    <property type="entry name" value="RHOGAP"/>
    <property type="match status" value="1"/>
</dbReference>
<gene>
    <name evidence="5" type="ORF">ACH5RR_034698</name>
</gene>
<dbReference type="SMART" id="SM00324">
    <property type="entry name" value="RhoGAP"/>
    <property type="match status" value="1"/>
</dbReference>
<sequence length="940" mass="103036">MTNRNTEAPLGGNVGAVAVEPPPPQGGNDNLVSRGNSKVYKSGPLFLSSKGIGWTSWKKRWFILTRTSLVFYRSDPNAVPQKGAEVNLTLGGIDLNSSGSVVVKEDKKLLTVLFPDGRDGRDGRACTLKAETSEDLFEWKAALEEALANAPSAALVMGQNGIFRNDQGNAADASSEQVKDRQPVNSLVIGRPILLALEDIDGTPSFLEKALTFIEDHGVKVEGILRQAADVDDVERRICEYEQGKSEFSPEEDAHVIADCVKYILRELPSSPVPASCCNALLEAYRTERGMRVTAMRTAICETFPEPNRRLLQRILLMMQTVASHKAENRMSVSAVAACMAPLLLRPLLAGDCELEHNFDMGGDGSVQLLQAAAAANHAQAIVITLLEEYDKLFGEGSVTPEPYTDSEDSGSETEEITDDDETYEDDEADYTTEGSDVDVDDDSDQASNAAGSEIDKTEGKKGSECSNSDSNSLEVEDVHESNQKSSPSLPKPSGFSRESIKVNRDISNMNNYDSKVEDNSGGRVLVADPAETSSFKSSKFSDGPAHSVRRATAWGRTPGRKNLSMESVDFSLDDEAEIQRLEDAKADLQNRIAEEAKGNAHLQASLEKRKNSLHERRLALERDVARLQEQFQKERELRAALEAGLGASQRQLAVSSTIDDKLKAEIEEIAKTEADIISLKHKADDLELQLNQQREQNSRLQLDTGNQQQQSPNNKANSKDKQKKFDTASTPHTHERSTRSKNDRLNKANSDKNKKQEFFISTIETSHQNQQIDQVLDQNSGGLLATTSSTEEGVVRPASTNSRKSGYRSDGSNSTSSALSKLTNRLNFLKERRTQIANELQNIDKSRSSGVPVQNPESAKGSEARQSLHNMEKLQGSEGQSSDKNKGLVSHHQPLHSSDCQSDKGRRADAHPNLDRGKSESFPPVDKGRSMVTPRTNSR</sequence>
<dbReference type="Pfam" id="PF14389">
    <property type="entry name" value="Lzipper-MIP1"/>
    <property type="match status" value="1"/>
</dbReference>
<reference evidence="5 6" key="1">
    <citation type="submission" date="2024-11" db="EMBL/GenBank/DDBJ databases">
        <title>A near-complete genome assembly of Cinchona calisaya.</title>
        <authorList>
            <person name="Lian D.C."/>
            <person name="Zhao X.W."/>
            <person name="Wei L."/>
        </authorList>
    </citation>
    <scope>NUCLEOTIDE SEQUENCE [LARGE SCALE GENOMIC DNA]</scope>
    <source>
        <tissue evidence="5">Nenye</tissue>
    </source>
</reference>
<feature type="region of interest" description="Disordered" evidence="2">
    <location>
        <begin position="396"/>
        <end position="563"/>
    </location>
</feature>
<dbReference type="PANTHER" id="PTHR46265:SF21">
    <property type="entry name" value="RHO GTPASE-ACTIVATING PROTEIN REN1-LIKE ISOFORM X1"/>
    <property type="match status" value="1"/>
</dbReference>
<dbReference type="Pfam" id="PF00169">
    <property type="entry name" value="PH"/>
    <property type="match status" value="1"/>
</dbReference>
<dbReference type="InterPro" id="IPR008936">
    <property type="entry name" value="Rho_GTPase_activation_prot"/>
</dbReference>
<feature type="compositionally biased region" description="Basic and acidic residues" evidence="2">
    <location>
        <begin position="454"/>
        <end position="464"/>
    </location>
</feature>
<feature type="compositionally biased region" description="Polar residues" evidence="2">
    <location>
        <begin position="849"/>
        <end position="858"/>
    </location>
</feature>
<dbReference type="CDD" id="cd00821">
    <property type="entry name" value="PH"/>
    <property type="match status" value="1"/>
</dbReference>
<comment type="caution">
    <text evidence="5">The sequence shown here is derived from an EMBL/GenBank/DDBJ whole genome shotgun (WGS) entry which is preliminary data.</text>
</comment>
<feature type="compositionally biased region" description="Basic and acidic residues" evidence="2">
    <location>
        <begin position="902"/>
        <end position="920"/>
    </location>
</feature>
<dbReference type="SMART" id="SM00233">
    <property type="entry name" value="PH"/>
    <property type="match status" value="1"/>
</dbReference>
<feature type="region of interest" description="Disordered" evidence="2">
    <location>
        <begin position="1"/>
        <end position="29"/>
    </location>
</feature>
<feature type="compositionally biased region" description="Polar residues" evidence="2">
    <location>
        <begin position="532"/>
        <end position="541"/>
    </location>
</feature>
<organism evidence="5 6">
    <name type="scientific">Cinchona calisaya</name>
    <dbReference type="NCBI Taxonomy" id="153742"/>
    <lineage>
        <taxon>Eukaryota</taxon>
        <taxon>Viridiplantae</taxon>
        <taxon>Streptophyta</taxon>
        <taxon>Embryophyta</taxon>
        <taxon>Tracheophyta</taxon>
        <taxon>Spermatophyta</taxon>
        <taxon>Magnoliopsida</taxon>
        <taxon>eudicotyledons</taxon>
        <taxon>Gunneridae</taxon>
        <taxon>Pentapetalae</taxon>
        <taxon>asterids</taxon>
        <taxon>lamiids</taxon>
        <taxon>Gentianales</taxon>
        <taxon>Rubiaceae</taxon>
        <taxon>Cinchonoideae</taxon>
        <taxon>Cinchoneae</taxon>
        <taxon>Cinchona</taxon>
    </lineage>
</organism>
<dbReference type="EMBL" id="JBJUIK010000014">
    <property type="protein sequence ID" value="KAL3504857.1"/>
    <property type="molecule type" value="Genomic_DNA"/>
</dbReference>
<feature type="region of interest" description="Disordered" evidence="2">
    <location>
        <begin position="841"/>
        <end position="940"/>
    </location>
</feature>
<dbReference type="InterPro" id="IPR052799">
    <property type="entry name" value="Rho_GAP_Regulators"/>
</dbReference>
<feature type="domain" description="PH" evidence="3">
    <location>
        <begin position="38"/>
        <end position="148"/>
    </location>
</feature>
<feature type="compositionally biased region" description="Acidic residues" evidence="2">
    <location>
        <begin position="405"/>
        <end position="445"/>
    </location>
</feature>
<evidence type="ECO:0000256" key="1">
    <source>
        <dbReference type="ARBA" id="ARBA00022468"/>
    </source>
</evidence>
<dbReference type="Gene3D" id="1.10.555.10">
    <property type="entry name" value="Rho GTPase activation protein"/>
    <property type="match status" value="1"/>
</dbReference>
<feature type="compositionally biased region" description="Polar residues" evidence="2">
    <location>
        <begin position="465"/>
        <end position="474"/>
    </location>
</feature>
<accession>A0ABD2YG49</accession>
<proteinExistence type="predicted"/>
<feature type="compositionally biased region" description="Polar residues" evidence="2">
    <location>
        <begin position="704"/>
        <end position="717"/>
    </location>
</feature>
<dbReference type="PROSITE" id="PS50003">
    <property type="entry name" value="PH_DOMAIN"/>
    <property type="match status" value="1"/>
</dbReference>
<protein>
    <recommendedName>
        <fullName evidence="7">Rho GTPase activation protein</fullName>
    </recommendedName>
</protein>
<dbReference type="SUPFAM" id="SSF48350">
    <property type="entry name" value="GTPase activation domain, GAP"/>
    <property type="match status" value="1"/>
</dbReference>
<dbReference type="CDD" id="cd00159">
    <property type="entry name" value="RhoGAP"/>
    <property type="match status" value="1"/>
</dbReference>
<evidence type="ECO:0000313" key="5">
    <source>
        <dbReference type="EMBL" id="KAL3504857.1"/>
    </source>
</evidence>
<dbReference type="InterPro" id="IPR001849">
    <property type="entry name" value="PH_domain"/>
</dbReference>
<feature type="region of interest" description="Disordered" evidence="2">
    <location>
        <begin position="697"/>
        <end position="755"/>
    </location>
</feature>
<evidence type="ECO:0000256" key="2">
    <source>
        <dbReference type="SAM" id="MobiDB-lite"/>
    </source>
</evidence>